<evidence type="ECO:0000313" key="3">
    <source>
        <dbReference type="EMBL" id="HHR33862.1"/>
    </source>
</evidence>
<dbReference type="SUPFAM" id="SSF48452">
    <property type="entry name" value="TPR-like"/>
    <property type="match status" value="1"/>
</dbReference>
<protein>
    <recommendedName>
        <fullName evidence="4">Tetratricopeptide repeat protein</fullName>
    </recommendedName>
</protein>
<feature type="coiled-coil region" evidence="1">
    <location>
        <begin position="503"/>
        <end position="530"/>
    </location>
</feature>
<dbReference type="PANTHER" id="PTHR32114">
    <property type="entry name" value="ABC TRANSPORTER ABCH.3"/>
    <property type="match status" value="1"/>
</dbReference>
<name>A0A7C5U521_9BACT</name>
<gene>
    <name evidence="3" type="ORF">ENM46_02830</name>
</gene>
<keyword evidence="2" id="KW-0472">Membrane</keyword>
<evidence type="ECO:0000256" key="1">
    <source>
        <dbReference type="SAM" id="Coils"/>
    </source>
</evidence>
<dbReference type="EMBL" id="DRXW01000179">
    <property type="protein sequence ID" value="HHR33862.1"/>
    <property type="molecule type" value="Genomic_DNA"/>
</dbReference>
<feature type="coiled-coil region" evidence="1">
    <location>
        <begin position="218"/>
        <end position="259"/>
    </location>
</feature>
<reference evidence="3" key="1">
    <citation type="journal article" date="2020" name="mSystems">
        <title>Genome- and Community-Level Interaction Insights into Carbon Utilization and Element Cycling Functions of Hydrothermarchaeota in Hydrothermal Sediment.</title>
        <authorList>
            <person name="Zhou Z."/>
            <person name="Liu Y."/>
            <person name="Xu W."/>
            <person name="Pan J."/>
            <person name="Luo Z.H."/>
            <person name="Li M."/>
        </authorList>
    </citation>
    <scope>NUCLEOTIDE SEQUENCE [LARGE SCALE GENOMIC DNA]</scope>
    <source>
        <strain evidence="3">SpSt-1088</strain>
    </source>
</reference>
<comment type="caution">
    <text evidence="3">The sequence shown here is derived from an EMBL/GenBank/DDBJ whole genome shotgun (WGS) entry which is preliminary data.</text>
</comment>
<sequence>MDFENVNFTSNTESDAVERFVRTLISRNEISLARNIINSLGENYNHLLFELEVQAGNYKKALEIFNYLPKERQQMYIHIADTIEKDAEKVSDAFANLIRSFQSENFPIFIAETQRLKKDYPQVVELVALELLAAIRRGDKKKIKGLSEILEQIDKSHPALSQIKKGKNLGNVFAPAILVALFVVVLANLIISIFSFTTSDIATFSKLSNQIAGIGKTLENLTNQNVQNNAQLTSLTESMENLKANLEKISSLIEESRNQSANEGKVDTDTTAKINEELDKFKKNLDNIVFYIRSLDKKISTLSSSSRASVDSKVKTSETVSQDRLIESIKYNEGQLNKILADFAEVKKVIVDLSRKLDTITAKSVPDKSSSEYDEKINSILISIERISSEINQIKFNMGRTSYTQSTNTTVSTTQTDIALQNLLRAMENVQEQISSLSKPISEKSGSYEVTNGVSSEELIEIKNTLNTILKQLDEFKEQIGNKLQGIESTGKQESTTVSNQDSVVIKSRLDALEEKIEEMKNSVNALKVPERQSSELNDTEVNELKVAISNFDKMVNELKKSTTDSNQDIANIKGKLNSLEQKVEEIKVLVSTLKTSEKEPSQVSSDELSSLKTSISNLEKAVNELKKSTTDSNQDVASIKTKLSNLEQKIEETKGLVSALKTSEKQPSQVNSDELNSLKTSISSLEKTVDELKNTLKDISDQIAEVKNNLAEINKATKVDSSAQKTTSISDVQRVIRETKDLYELYRAGVGYYSNKFYQEALYVLTYVEDQLEGVDVYFKEDIYYYQVLSYLKLGDKQNAQKKFQEYKKVFPNGRYVNELGALF</sequence>
<keyword evidence="2" id="KW-0812">Transmembrane</keyword>
<keyword evidence="2" id="KW-1133">Transmembrane helix</keyword>
<dbReference type="AlphaFoldDB" id="A0A7C5U521"/>
<dbReference type="PANTHER" id="PTHR32114:SF2">
    <property type="entry name" value="ABC TRANSPORTER ABCH.3"/>
    <property type="match status" value="1"/>
</dbReference>
<feature type="coiled-coil region" evidence="1">
    <location>
        <begin position="570"/>
        <end position="717"/>
    </location>
</feature>
<keyword evidence="1" id="KW-0175">Coiled coil</keyword>
<proteinExistence type="predicted"/>
<feature type="transmembrane region" description="Helical" evidence="2">
    <location>
        <begin position="172"/>
        <end position="196"/>
    </location>
</feature>
<dbReference type="Gene3D" id="1.10.287.1490">
    <property type="match status" value="1"/>
</dbReference>
<organism evidence="3">
    <name type="scientific">Fervidobacterium nodosum</name>
    <dbReference type="NCBI Taxonomy" id="2424"/>
    <lineage>
        <taxon>Bacteria</taxon>
        <taxon>Thermotogati</taxon>
        <taxon>Thermotogota</taxon>
        <taxon>Thermotogae</taxon>
        <taxon>Thermotogales</taxon>
        <taxon>Fervidobacteriaceae</taxon>
        <taxon>Fervidobacterium</taxon>
    </lineage>
</organism>
<evidence type="ECO:0000256" key="2">
    <source>
        <dbReference type="SAM" id="Phobius"/>
    </source>
</evidence>
<evidence type="ECO:0008006" key="4">
    <source>
        <dbReference type="Google" id="ProtNLM"/>
    </source>
</evidence>
<accession>A0A7C5U521</accession>
<dbReference type="InterPro" id="IPR011990">
    <property type="entry name" value="TPR-like_helical_dom_sf"/>
</dbReference>